<dbReference type="AlphaFoldDB" id="A0A2J0YTT3"/>
<sequence>MAVAVEHVQAGIKVAELYSLIDNEGISLANRYVDYEGPWAMETLGGAGGQTICGATQTATHGGDVVLAPIADAIVAVHLIGANGRHYWIEKTGEPWDWLFNNHDLEEFYPKIRIMRNNDMLRAVQVAAGRFGIIHSMVLKLVRQYSLFEDRTASTWSAVQGWLNNPGVVGASRFTQIVVNPIGRHGDIMEHSAWVSRRWRLPLSAAGNPPAGRAERSGANAAREVPFDPNDPDARDSFLNRLCEGAGILEILIDKISAPIEGARDKALITAGLAQASIAAAGLIGLPPPPFLVYIRDTALGVAIAAQATLALLAVVRGFAPGTVHVNEALGDISNFLAEVDQLWILRLLSDMLMGSDQKPRAMTAISYAVMDIHNYRDWVCSKNGDSIEVFFSAWSLDAINFLNLLFARVRQLEAGMLPETNGERMAFPGYVAIRFTGKTGALIGMQRWNSTVSIEIASINACKGTAPLLARVHQDALEAIGAGVPLARIHWGQKNTVPMRHVEAAYDAWVPGGDLALWRQQLSLLTRNGRDSVFSTAFTRQAGLEVVQPLVGSFAASPDTVCAHSTVDVSWEAENNPKGTVARLQLKGVTPVTAEVTIASVGLKGAMQVPIPPGQHELALVVEYGLNGRTLSDRRALRVRGVTTGDLVTFVLEATCGSFSSVNRWWVDINMGGLSYSPDIQVEALKVISSTGGSWRLRRSGKPDMVLTSATSPLPVADRPPLHNSSWRFLSEATGCTGPVPTLTFQFTVSC</sequence>
<dbReference type="InterPro" id="IPR010031">
    <property type="entry name" value="FAD_lactone_oxidase-like"/>
</dbReference>
<reference evidence="2 3" key="1">
    <citation type="submission" date="2017-06" db="EMBL/GenBank/DDBJ databases">
        <title>Ensifer strains isolated from leguminous trees and herbs display diverse denitrification phenotypes with some acting as strong N2O sinks.</title>
        <authorList>
            <person name="Woliy K."/>
            <person name="Mania D."/>
            <person name="Bakken L.R."/>
            <person name="Frostegard A."/>
        </authorList>
    </citation>
    <scope>NUCLEOTIDE SEQUENCE [LARGE SCALE GENOMIC DNA]</scope>
    <source>
        <strain evidence="2 3">AC50a</strain>
    </source>
</reference>
<dbReference type="Proteomes" id="UP000231987">
    <property type="component" value="Unassembled WGS sequence"/>
</dbReference>
<proteinExistence type="predicted"/>
<feature type="region of interest" description="Disordered" evidence="1">
    <location>
        <begin position="206"/>
        <end position="227"/>
    </location>
</feature>
<evidence type="ECO:0000256" key="1">
    <source>
        <dbReference type="SAM" id="MobiDB-lite"/>
    </source>
</evidence>
<dbReference type="InterPro" id="IPR036318">
    <property type="entry name" value="FAD-bd_PCMH-like_sf"/>
</dbReference>
<dbReference type="EMBL" id="NJGD01000028">
    <property type="protein sequence ID" value="PJR09702.1"/>
    <property type="molecule type" value="Genomic_DNA"/>
</dbReference>
<dbReference type="SUPFAM" id="SSF56176">
    <property type="entry name" value="FAD-binding/transporter-associated domain-like"/>
    <property type="match status" value="1"/>
</dbReference>
<accession>A0A2J0YTT3</accession>
<protein>
    <submittedName>
        <fullName evidence="2">Uncharacterized protein</fullName>
    </submittedName>
</protein>
<comment type="caution">
    <text evidence="2">The sequence shown here is derived from an EMBL/GenBank/DDBJ whole genome shotgun (WGS) entry which is preliminary data.</text>
</comment>
<name>A0A2J0YTT3_RHIML</name>
<dbReference type="GO" id="GO:0016899">
    <property type="term" value="F:oxidoreductase activity, acting on the CH-OH group of donors, oxygen as acceptor"/>
    <property type="evidence" value="ECO:0007669"/>
    <property type="project" value="InterPro"/>
</dbReference>
<organism evidence="2 3">
    <name type="scientific">Rhizobium meliloti</name>
    <name type="common">Ensifer meliloti</name>
    <name type="synonym">Sinorhizobium meliloti</name>
    <dbReference type="NCBI Taxonomy" id="382"/>
    <lineage>
        <taxon>Bacteria</taxon>
        <taxon>Pseudomonadati</taxon>
        <taxon>Pseudomonadota</taxon>
        <taxon>Alphaproteobacteria</taxon>
        <taxon>Hyphomicrobiales</taxon>
        <taxon>Rhizobiaceae</taxon>
        <taxon>Sinorhizobium/Ensifer group</taxon>
        <taxon>Sinorhizobium</taxon>
    </lineage>
</organism>
<dbReference type="PANTHER" id="PTHR43762">
    <property type="entry name" value="L-GULONOLACTONE OXIDASE"/>
    <property type="match status" value="1"/>
</dbReference>
<evidence type="ECO:0000313" key="2">
    <source>
        <dbReference type="EMBL" id="PJR09702.1"/>
    </source>
</evidence>
<dbReference type="GO" id="GO:0050660">
    <property type="term" value="F:flavin adenine dinucleotide binding"/>
    <property type="evidence" value="ECO:0007669"/>
    <property type="project" value="InterPro"/>
</dbReference>
<dbReference type="InterPro" id="IPR016169">
    <property type="entry name" value="FAD-bd_PCMH_sub2"/>
</dbReference>
<evidence type="ECO:0000313" key="3">
    <source>
        <dbReference type="Proteomes" id="UP000231987"/>
    </source>
</evidence>
<dbReference type="PANTHER" id="PTHR43762:SF1">
    <property type="entry name" value="D-ARABINONO-1,4-LACTONE OXIDASE"/>
    <property type="match status" value="1"/>
</dbReference>
<gene>
    <name evidence="2" type="ORF">CEJ86_30770</name>
</gene>
<dbReference type="Gene3D" id="3.30.465.10">
    <property type="match status" value="1"/>
</dbReference>